<dbReference type="GO" id="GO:0003676">
    <property type="term" value="F:nucleic acid binding"/>
    <property type="evidence" value="ECO:0007669"/>
    <property type="project" value="InterPro"/>
</dbReference>
<dbReference type="SUPFAM" id="SSF53098">
    <property type="entry name" value="Ribonuclease H-like"/>
    <property type="match status" value="1"/>
</dbReference>
<dbReference type="Proteomes" id="UP000271974">
    <property type="component" value="Unassembled WGS sequence"/>
</dbReference>
<reference evidence="2 3" key="1">
    <citation type="submission" date="2019-01" db="EMBL/GenBank/DDBJ databases">
        <title>A draft genome assembly of the solar-powered sea slug Elysia chlorotica.</title>
        <authorList>
            <person name="Cai H."/>
            <person name="Li Q."/>
            <person name="Fang X."/>
            <person name="Li J."/>
            <person name="Curtis N.E."/>
            <person name="Altenburger A."/>
            <person name="Shibata T."/>
            <person name="Feng M."/>
            <person name="Maeda T."/>
            <person name="Schwartz J.A."/>
            <person name="Shigenobu S."/>
            <person name="Lundholm N."/>
            <person name="Nishiyama T."/>
            <person name="Yang H."/>
            <person name="Hasebe M."/>
            <person name="Li S."/>
            <person name="Pierce S.K."/>
            <person name="Wang J."/>
        </authorList>
    </citation>
    <scope>NUCLEOTIDE SEQUENCE [LARGE SCALE GENOMIC DNA]</scope>
    <source>
        <strain evidence="2">EC2010</strain>
        <tissue evidence="2">Whole organism of an adult</tissue>
    </source>
</reference>
<evidence type="ECO:0008006" key="4">
    <source>
        <dbReference type="Google" id="ProtNLM"/>
    </source>
</evidence>
<dbReference type="InterPro" id="IPR052408">
    <property type="entry name" value="Exonuclease_MUT-7-like"/>
</dbReference>
<gene>
    <name evidence="2" type="ORF">EGW08_018117</name>
</gene>
<name>A0A3S1AWL6_ELYCH</name>
<keyword evidence="3" id="KW-1185">Reference proteome</keyword>
<feature type="non-terminal residue" evidence="2">
    <location>
        <position position="550"/>
    </location>
</feature>
<dbReference type="InterPro" id="IPR012337">
    <property type="entry name" value="RNaseH-like_sf"/>
</dbReference>
<dbReference type="STRING" id="188477.A0A3S1AWL6"/>
<dbReference type="InterPro" id="IPR036397">
    <property type="entry name" value="RNaseH_sf"/>
</dbReference>
<dbReference type="OrthoDB" id="18193at2759"/>
<feature type="region of interest" description="Disordered" evidence="1">
    <location>
        <begin position="23"/>
        <end position="72"/>
    </location>
</feature>
<feature type="compositionally biased region" description="Low complexity" evidence="1">
    <location>
        <begin position="48"/>
        <end position="61"/>
    </location>
</feature>
<feature type="compositionally biased region" description="Polar residues" evidence="1">
    <location>
        <begin position="26"/>
        <end position="46"/>
    </location>
</feature>
<evidence type="ECO:0000256" key="1">
    <source>
        <dbReference type="SAM" id="MobiDB-lite"/>
    </source>
</evidence>
<comment type="caution">
    <text evidence="2">The sequence shown here is derived from an EMBL/GenBank/DDBJ whole genome shotgun (WGS) entry which is preliminary data.</text>
</comment>
<accession>A0A3S1AWL6</accession>
<evidence type="ECO:0000313" key="3">
    <source>
        <dbReference type="Proteomes" id="UP000271974"/>
    </source>
</evidence>
<sequence length="550" mass="62343">MFHGHKKSYYNSSRRAMTMAGFGRGQNFTEPQPNNYCPTFQGSERGSFSDTSSWSSSNDASEQWAESVREAQGSSRRPSVAKFVIETHIEELESIWLDDTLGDQKKKQLVISNRLSKVFRQTTKVPNPWEFILHVILGVSDYQEAKASTLAFTILVNFRNWADSAENFMKDTSEMESCLSQELRLLAFNSFSGKHIAFFNIACKAFRLNHEGNEYFLPVIRSRLQQNKLTEVANLVGSLGLQDHFSENEILIPLLLSDKVNMLEAYVASSQLQQTTLLSLLDHLCAKNTDILSFAQKANVRDIKGNKLSKKILSKFAVKLMKLYSIAPETCPNITENRAMGAIRYLLYKRYFEKSLGDGSWDDMVESTVGENRNLQQQFVEELIAYDLDEAARWASLYQLPDSALHPAVVDQCRKLKQAIELQPEGESQGRWMEVEENWESEADQAGAAERDKYYHLPLPESQIIMVDNRGQLKACLHRLTEPGTIIGIDAEWKPAMGMESVERVALLQLAVEKAVYLVDLVTLSETLTEPEWVDLAESIFCQESVIKIG</sequence>
<dbReference type="PANTHER" id="PTHR47765:SF2">
    <property type="entry name" value="EXONUCLEASE MUT-7 HOMOLOG"/>
    <property type="match status" value="1"/>
</dbReference>
<organism evidence="2 3">
    <name type="scientific">Elysia chlorotica</name>
    <name type="common">Eastern emerald elysia</name>
    <name type="synonym">Sea slug</name>
    <dbReference type="NCBI Taxonomy" id="188477"/>
    <lineage>
        <taxon>Eukaryota</taxon>
        <taxon>Metazoa</taxon>
        <taxon>Spiralia</taxon>
        <taxon>Lophotrochozoa</taxon>
        <taxon>Mollusca</taxon>
        <taxon>Gastropoda</taxon>
        <taxon>Heterobranchia</taxon>
        <taxon>Euthyneura</taxon>
        <taxon>Panpulmonata</taxon>
        <taxon>Sacoglossa</taxon>
        <taxon>Placobranchoidea</taxon>
        <taxon>Plakobranchidae</taxon>
        <taxon>Elysia</taxon>
    </lineage>
</organism>
<protein>
    <recommendedName>
        <fullName evidence="4">3'-5' exonuclease domain-containing protein</fullName>
    </recommendedName>
</protein>
<evidence type="ECO:0000313" key="2">
    <source>
        <dbReference type="EMBL" id="RUS74110.1"/>
    </source>
</evidence>
<dbReference type="PANTHER" id="PTHR47765">
    <property type="entry name" value="3'-5' EXONUCLEASE DOMAIN-CONTAINING PROTEIN"/>
    <property type="match status" value="1"/>
</dbReference>
<dbReference type="AlphaFoldDB" id="A0A3S1AWL6"/>
<proteinExistence type="predicted"/>
<dbReference type="EMBL" id="RQTK01000864">
    <property type="protein sequence ID" value="RUS74110.1"/>
    <property type="molecule type" value="Genomic_DNA"/>
</dbReference>
<dbReference type="Gene3D" id="3.30.420.10">
    <property type="entry name" value="Ribonuclease H-like superfamily/Ribonuclease H"/>
    <property type="match status" value="1"/>
</dbReference>